<evidence type="ECO:0000256" key="5">
    <source>
        <dbReference type="ARBA" id="ARBA00047925"/>
    </source>
</evidence>
<keyword evidence="1 6" id="KW-0808">Transferase</keyword>
<keyword evidence="6" id="KW-0547">Nucleotide-binding</keyword>
<feature type="binding site" evidence="6">
    <location>
        <begin position="89"/>
        <end position="90"/>
    </location>
    <ligand>
        <name>NAD(+)</name>
        <dbReference type="ChEBI" id="CHEBI:57540"/>
    </ligand>
</feature>
<dbReference type="EMBL" id="MWWQ01000006">
    <property type="protein sequence ID" value="OZG52030.1"/>
    <property type="molecule type" value="Genomic_DNA"/>
</dbReference>
<dbReference type="GO" id="GO:0006741">
    <property type="term" value="P:NADP+ biosynthetic process"/>
    <property type="evidence" value="ECO:0007669"/>
    <property type="project" value="UniProtKB-UniRule"/>
</dbReference>
<dbReference type="RefSeq" id="WP_094691147.1">
    <property type="nucleotide sequence ID" value="NZ_MWWQ01000006.1"/>
</dbReference>
<dbReference type="Pfam" id="PF20143">
    <property type="entry name" value="NAD_kinase_C"/>
    <property type="match status" value="1"/>
</dbReference>
<reference evidence="8 9" key="1">
    <citation type="journal article" date="2017" name="BMC Genomics">
        <title>Comparative genomic and phylogenomic analyses of the Bifidobacteriaceae family.</title>
        <authorList>
            <person name="Lugli G.A."/>
            <person name="Milani C."/>
            <person name="Turroni F."/>
            <person name="Duranti S."/>
            <person name="Mancabelli L."/>
            <person name="Mangifesta M."/>
            <person name="Ferrario C."/>
            <person name="Modesto M."/>
            <person name="Mattarelli P."/>
            <person name="Jiri K."/>
            <person name="van Sinderen D."/>
            <person name="Ventura M."/>
        </authorList>
    </citation>
    <scope>NUCLEOTIDE SEQUENCE [LARGE SCALE GENOMIC DNA]</scope>
    <source>
        <strain evidence="8 9">DSM 24744</strain>
    </source>
</reference>
<keyword evidence="6" id="KW-0067">ATP-binding</keyword>
<dbReference type="AlphaFoldDB" id="A0A261EYT8"/>
<evidence type="ECO:0000256" key="7">
    <source>
        <dbReference type="SAM" id="MobiDB-lite"/>
    </source>
</evidence>
<comment type="function">
    <text evidence="6">Involved in the regulation of the intracellular balance of NAD and NADP, and is a key enzyme in the biosynthesis of NADP. Catalyzes specifically the phosphorylation on 2'-hydroxyl of the adenosine moiety of NAD to yield NADP.</text>
</comment>
<dbReference type="Proteomes" id="UP000216454">
    <property type="component" value="Unassembled WGS sequence"/>
</dbReference>
<evidence type="ECO:0000256" key="4">
    <source>
        <dbReference type="ARBA" id="ARBA00023027"/>
    </source>
</evidence>
<feature type="region of interest" description="Disordered" evidence="7">
    <location>
        <begin position="318"/>
        <end position="384"/>
    </location>
</feature>
<evidence type="ECO:0000256" key="6">
    <source>
        <dbReference type="HAMAP-Rule" id="MF_00361"/>
    </source>
</evidence>
<dbReference type="GO" id="GO:0005524">
    <property type="term" value="F:ATP binding"/>
    <property type="evidence" value="ECO:0007669"/>
    <property type="project" value="UniProtKB-KW"/>
</dbReference>
<dbReference type="GO" id="GO:0005737">
    <property type="term" value="C:cytoplasm"/>
    <property type="evidence" value="ECO:0007669"/>
    <property type="project" value="UniProtKB-SubCell"/>
</dbReference>
<gene>
    <name evidence="6" type="primary">nadK</name>
    <name evidence="8" type="ORF">PSSU_0813</name>
</gene>
<feature type="binding site" evidence="6">
    <location>
        <begin position="164"/>
        <end position="165"/>
    </location>
    <ligand>
        <name>NAD(+)</name>
        <dbReference type="ChEBI" id="CHEBI:57540"/>
    </ligand>
</feature>
<dbReference type="GO" id="GO:0003951">
    <property type="term" value="F:NAD+ kinase activity"/>
    <property type="evidence" value="ECO:0007669"/>
    <property type="project" value="UniProtKB-UniRule"/>
</dbReference>
<keyword evidence="3 6" id="KW-0521">NADP</keyword>
<keyword evidence="2 6" id="KW-0418">Kinase</keyword>
<evidence type="ECO:0000256" key="3">
    <source>
        <dbReference type="ARBA" id="ARBA00022857"/>
    </source>
</evidence>
<protein>
    <recommendedName>
        <fullName evidence="6">NAD kinase</fullName>
        <ecNumber evidence="6">2.7.1.23</ecNumber>
    </recommendedName>
    <alternativeName>
        <fullName evidence="6">ATP-dependent NAD kinase</fullName>
    </alternativeName>
</protein>
<dbReference type="InterPro" id="IPR017438">
    <property type="entry name" value="ATP-NAD_kinase_N"/>
</dbReference>
<dbReference type="InterPro" id="IPR002504">
    <property type="entry name" value="NADK"/>
</dbReference>
<feature type="compositionally biased region" description="Polar residues" evidence="7">
    <location>
        <begin position="350"/>
        <end position="371"/>
    </location>
</feature>
<evidence type="ECO:0000313" key="8">
    <source>
        <dbReference type="EMBL" id="OZG52030.1"/>
    </source>
</evidence>
<dbReference type="InterPro" id="IPR017437">
    <property type="entry name" value="ATP-NAD_kinase_PpnK-typ_C"/>
</dbReference>
<dbReference type="Gene3D" id="2.60.200.30">
    <property type="entry name" value="Probable inorganic polyphosphate/atp-NAD kinase, domain 2"/>
    <property type="match status" value="1"/>
</dbReference>
<feature type="binding site" evidence="6">
    <location>
        <position position="194"/>
    </location>
    <ligand>
        <name>NAD(+)</name>
        <dbReference type="ChEBI" id="CHEBI:57540"/>
    </ligand>
</feature>
<accession>A0A261EYT8</accession>
<dbReference type="OrthoDB" id="9774737at2"/>
<dbReference type="Gene3D" id="3.40.50.10330">
    <property type="entry name" value="Probable inorganic polyphosphate/atp-NAD kinase, domain 1"/>
    <property type="match status" value="1"/>
</dbReference>
<dbReference type="HAMAP" id="MF_00361">
    <property type="entry name" value="NAD_kinase"/>
    <property type="match status" value="1"/>
</dbReference>
<keyword evidence="4 6" id="KW-0520">NAD</keyword>
<keyword evidence="6" id="KW-0963">Cytoplasm</keyword>
<comment type="catalytic activity">
    <reaction evidence="5 6">
        <text>NAD(+) + ATP = ADP + NADP(+) + H(+)</text>
        <dbReference type="Rhea" id="RHEA:18629"/>
        <dbReference type="ChEBI" id="CHEBI:15378"/>
        <dbReference type="ChEBI" id="CHEBI:30616"/>
        <dbReference type="ChEBI" id="CHEBI:57540"/>
        <dbReference type="ChEBI" id="CHEBI:58349"/>
        <dbReference type="ChEBI" id="CHEBI:456216"/>
        <dbReference type="EC" id="2.7.1.23"/>
    </reaction>
</comment>
<feature type="binding site" evidence="6">
    <location>
        <position position="94"/>
    </location>
    <ligand>
        <name>NAD(+)</name>
        <dbReference type="ChEBI" id="CHEBI:57540"/>
    </ligand>
</feature>
<evidence type="ECO:0000256" key="2">
    <source>
        <dbReference type="ARBA" id="ARBA00022777"/>
    </source>
</evidence>
<dbReference type="GO" id="GO:0051287">
    <property type="term" value="F:NAD binding"/>
    <property type="evidence" value="ECO:0007669"/>
    <property type="project" value="UniProtKB-ARBA"/>
</dbReference>
<feature type="active site" description="Proton acceptor" evidence="6">
    <location>
        <position position="89"/>
    </location>
</feature>
<dbReference type="PANTHER" id="PTHR20275">
    <property type="entry name" value="NAD KINASE"/>
    <property type="match status" value="1"/>
</dbReference>
<comment type="cofactor">
    <cofactor evidence="6">
        <name>a divalent metal cation</name>
        <dbReference type="ChEBI" id="CHEBI:60240"/>
    </cofactor>
</comment>
<feature type="compositionally biased region" description="Basic and acidic residues" evidence="7">
    <location>
        <begin position="328"/>
        <end position="338"/>
    </location>
</feature>
<sequence>MDSYSDANGTTANDAGRRSALDGTGIRKAVVVTHPGLASGSPVVAQTINALQQRGFDVRLIDKIDSIPVGKSTATVDPDTEIVVVLGGDGTILRAAELVKGTRVPVLGVNLGHVGFLAEFESFELHEAVKRIASRDYTIDERMIADVQIWQPHASEPLHDWALNDVVLEHTDRGSMIEVGIDVDGVAMSSFGCDGVIVSTPTGSTAYAFSAGGPVVWPGVEALELTPLAAHALFARPLIIGSDSTFGIEVLRSSADSSGAWICCDGRRQGMVPNGTRIVVHAAQERLRLARLENVPFTRRLVSKFNLPVIGWREQGKRAAHNRWNEAGPKKPSCDEKILLAQSDAHAAPQSPSRESPTHELSVSEPSTSEPSALRDPSLKERHA</sequence>
<dbReference type="GO" id="GO:0046872">
    <property type="term" value="F:metal ion binding"/>
    <property type="evidence" value="ECO:0007669"/>
    <property type="project" value="UniProtKB-UniRule"/>
</dbReference>
<dbReference type="GO" id="GO:0019674">
    <property type="term" value="P:NAD+ metabolic process"/>
    <property type="evidence" value="ECO:0007669"/>
    <property type="project" value="InterPro"/>
</dbReference>
<dbReference type="EC" id="2.7.1.23" evidence="6"/>
<dbReference type="NCBIfam" id="NF002892">
    <property type="entry name" value="PRK03372.1"/>
    <property type="match status" value="1"/>
</dbReference>
<comment type="subcellular location">
    <subcellularLocation>
        <location evidence="6">Cytoplasm</location>
    </subcellularLocation>
</comment>
<comment type="caution">
    <text evidence="6">Lacks conserved residue(s) required for the propagation of feature annotation.</text>
</comment>
<dbReference type="SUPFAM" id="SSF111331">
    <property type="entry name" value="NAD kinase/diacylglycerol kinase-like"/>
    <property type="match status" value="1"/>
</dbReference>
<evidence type="ECO:0000313" key="9">
    <source>
        <dbReference type="Proteomes" id="UP000216454"/>
    </source>
</evidence>
<feature type="binding site" evidence="6">
    <location>
        <position position="229"/>
    </location>
    <ligand>
        <name>NAD(+)</name>
        <dbReference type="ChEBI" id="CHEBI:57540"/>
    </ligand>
</feature>
<name>A0A261EYT8_9BIFI</name>
<feature type="binding site" evidence="6">
    <location>
        <begin position="205"/>
        <end position="210"/>
    </location>
    <ligand>
        <name>NAD(+)</name>
        <dbReference type="ChEBI" id="CHEBI:57540"/>
    </ligand>
</feature>
<comment type="caution">
    <text evidence="8">The sequence shown here is derived from an EMBL/GenBank/DDBJ whole genome shotgun (WGS) entry which is preliminary data.</text>
</comment>
<organism evidence="8 9">
    <name type="scientific">Pseudoscardovia suis</name>
    <dbReference type="NCBI Taxonomy" id="987063"/>
    <lineage>
        <taxon>Bacteria</taxon>
        <taxon>Bacillati</taxon>
        <taxon>Actinomycetota</taxon>
        <taxon>Actinomycetes</taxon>
        <taxon>Bifidobacteriales</taxon>
        <taxon>Bifidobacteriaceae</taxon>
        <taxon>Pseudoscardovia</taxon>
    </lineage>
</organism>
<dbReference type="Pfam" id="PF01513">
    <property type="entry name" value="NAD_kinase"/>
    <property type="match status" value="1"/>
</dbReference>
<dbReference type="PANTHER" id="PTHR20275:SF0">
    <property type="entry name" value="NAD KINASE"/>
    <property type="match status" value="1"/>
</dbReference>
<keyword evidence="9" id="KW-1185">Reference proteome</keyword>
<evidence type="ECO:0000256" key="1">
    <source>
        <dbReference type="ARBA" id="ARBA00022679"/>
    </source>
</evidence>
<comment type="similarity">
    <text evidence="6">Belongs to the NAD kinase family.</text>
</comment>
<dbReference type="InterPro" id="IPR016064">
    <property type="entry name" value="NAD/diacylglycerol_kinase_sf"/>
</dbReference>
<proteinExistence type="inferred from homology"/>